<organism evidence="11 12">
    <name type="scientific">Ignatzschineria ureiclastica</name>
    <dbReference type="NCBI Taxonomy" id="472582"/>
    <lineage>
        <taxon>Bacteria</taxon>
        <taxon>Pseudomonadati</taxon>
        <taxon>Pseudomonadota</taxon>
        <taxon>Gammaproteobacteria</taxon>
        <taxon>Cardiobacteriales</taxon>
        <taxon>Ignatzschineriaceae</taxon>
        <taxon>Ignatzschineria</taxon>
    </lineage>
</organism>
<dbReference type="InterPro" id="IPR040423">
    <property type="entry name" value="PEA_transferase"/>
</dbReference>
<dbReference type="NCBIfam" id="NF028537">
    <property type="entry name" value="P_eth_NH2_trans"/>
    <property type="match status" value="1"/>
</dbReference>
<dbReference type="Gene3D" id="3.40.720.10">
    <property type="entry name" value="Alkaline Phosphatase, subunit A"/>
    <property type="match status" value="1"/>
</dbReference>
<dbReference type="RefSeq" id="WP_109189857.1">
    <property type="nucleotide sequence ID" value="NZ_BMYA01000004.1"/>
</dbReference>
<evidence type="ECO:0000256" key="7">
    <source>
        <dbReference type="ARBA" id="ARBA00023136"/>
    </source>
</evidence>
<comment type="subcellular location">
    <subcellularLocation>
        <location evidence="1">Cell inner membrane</location>
        <topology evidence="1">Multi-pass membrane protein</topology>
    </subcellularLocation>
</comment>
<dbReference type="EMBL" id="QEWQ01000006">
    <property type="protein sequence ID" value="PWD80415.1"/>
    <property type="molecule type" value="Genomic_DNA"/>
</dbReference>
<keyword evidence="7 8" id="KW-0472">Membrane</keyword>
<keyword evidence="3" id="KW-0997">Cell inner membrane</keyword>
<feature type="transmembrane region" description="Helical" evidence="8">
    <location>
        <begin position="52"/>
        <end position="77"/>
    </location>
</feature>
<evidence type="ECO:0000256" key="2">
    <source>
        <dbReference type="ARBA" id="ARBA00022475"/>
    </source>
</evidence>
<feature type="transmembrane region" description="Helical" evidence="8">
    <location>
        <begin position="160"/>
        <end position="182"/>
    </location>
</feature>
<dbReference type="Proteomes" id="UP000245020">
    <property type="component" value="Unassembled WGS sequence"/>
</dbReference>
<feature type="domain" description="Phosphoethanolamine transferase N-terminal" evidence="10">
    <location>
        <begin position="66"/>
        <end position="216"/>
    </location>
</feature>
<evidence type="ECO:0000259" key="10">
    <source>
        <dbReference type="Pfam" id="PF08019"/>
    </source>
</evidence>
<dbReference type="GO" id="GO:0005886">
    <property type="term" value="C:plasma membrane"/>
    <property type="evidence" value="ECO:0007669"/>
    <property type="project" value="UniProtKB-SubCell"/>
</dbReference>
<evidence type="ECO:0000313" key="12">
    <source>
        <dbReference type="Proteomes" id="UP000245020"/>
    </source>
</evidence>
<evidence type="ECO:0000256" key="5">
    <source>
        <dbReference type="ARBA" id="ARBA00022692"/>
    </source>
</evidence>
<name>A0A2U2ACN0_9GAMM</name>
<evidence type="ECO:0000256" key="4">
    <source>
        <dbReference type="ARBA" id="ARBA00022679"/>
    </source>
</evidence>
<proteinExistence type="predicted"/>
<dbReference type="PANTHER" id="PTHR30443:SF0">
    <property type="entry name" value="PHOSPHOETHANOLAMINE TRANSFERASE EPTA"/>
    <property type="match status" value="1"/>
</dbReference>
<dbReference type="AlphaFoldDB" id="A0A2U2ACN0"/>
<evidence type="ECO:0000256" key="6">
    <source>
        <dbReference type="ARBA" id="ARBA00022989"/>
    </source>
</evidence>
<gene>
    <name evidence="11" type="ORF">DC083_08850</name>
</gene>
<dbReference type="PANTHER" id="PTHR30443">
    <property type="entry name" value="INNER MEMBRANE PROTEIN"/>
    <property type="match status" value="1"/>
</dbReference>
<evidence type="ECO:0000313" key="11">
    <source>
        <dbReference type="EMBL" id="PWD80415.1"/>
    </source>
</evidence>
<accession>A0A2U2ACN0</accession>
<comment type="caution">
    <text evidence="11">The sequence shown here is derived from an EMBL/GenBank/DDBJ whole genome shotgun (WGS) entry which is preliminary data.</text>
</comment>
<dbReference type="CDD" id="cd16017">
    <property type="entry name" value="LptA"/>
    <property type="match status" value="1"/>
</dbReference>
<protein>
    <submittedName>
        <fullName evidence="11">Phosphoethanolamine transferase EptA</fullName>
    </submittedName>
</protein>
<keyword evidence="2" id="KW-1003">Cell membrane</keyword>
<reference evidence="12" key="1">
    <citation type="submission" date="2018-05" db="EMBL/GenBank/DDBJ databases">
        <title>Ignatzschineria dubaiensis sp. nov., isolated from necrotic foot tissues of dromedaries (Camelus dromedarius) and associated maggots in Dubai, United Arab Emirates.</title>
        <authorList>
            <person name="Tsang C.C."/>
            <person name="Tang J.Y.M."/>
            <person name="Fong J.Y.H."/>
            <person name="Kinne J."/>
            <person name="Lee H.H."/>
            <person name="Joseph M."/>
            <person name="Jose S."/>
            <person name="Schuster R.K."/>
            <person name="Tang Y."/>
            <person name="Sivakumar S."/>
            <person name="Chen J.H.K."/>
            <person name="Teng J.L.L."/>
            <person name="Lau S.K.P."/>
            <person name="Wernery U."/>
            <person name="Woo P.C.Y."/>
        </authorList>
    </citation>
    <scope>NUCLEOTIDE SEQUENCE [LARGE SCALE GENOMIC DNA]</scope>
    <source>
        <strain evidence="12">KCTC 22644</strain>
    </source>
</reference>
<keyword evidence="4 11" id="KW-0808">Transferase</keyword>
<evidence type="ECO:0000256" key="1">
    <source>
        <dbReference type="ARBA" id="ARBA00004429"/>
    </source>
</evidence>
<dbReference type="InterPro" id="IPR000917">
    <property type="entry name" value="Sulfatase_N"/>
</dbReference>
<feature type="transmembrane region" description="Helical" evidence="8">
    <location>
        <begin position="127"/>
        <end position="148"/>
    </location>
</feature>
<dbReference type="InterPro" id="IPR012549">
    <property type="entry name" value="EptA-like_N"/>
</dbReference>
<keyword evidence="6 8" id="KW-1133">Transmembrane helix</keyword>
<dbReference type="Pfam" id="PF08019">
    <property type="entry name" value="EptA_B_N"/>
    <property type="match status" value="1"/>
</dbReference>
<feature type="transmembrane region" description="Helical" evidence="8">
    <location>
        <begin position="20"/>
        <end position="40"/>
    </location>
</feature>
<keyword evidence="5 8" id="KW-0812">Transmembrane</keyword>
<dbReference type="GO" id="GO:0009244">
    <property type="term" value="P:lipopolysaccharide core region biosynthetic process"/>
    <property type="evidence" value="ECO:0007669"/>
    <property type="project" value="TreeGrafter"/>
</dbReference>
<dbReference type="InterPro" id="IPR058130">
    <property type="entry name" value="PEA_transf_C"/>
</dbReference>
<feature type="transmembrane region" description="Helical" evidence="8">
    <location>
        <begin position="84"/>
        <end position="101"/>
    </location>
</feature>
<sequence>MKSFLLLKTYLAKWQVPLPFWGVLLITSLLFATVENIVFWREFYYLMSFDGFGSYLFAFSVFLVLWSANLIIVSCLLWKRIGAGILLILLLLCTIFNYYSYRYQIYMDRDMLINIIETHSGEVVNLLSFQLVIWILLGVLVPFALYLLMKVRPISWWKSLLQRVLLIIGALLLSGAIALIFYKDYASFFRNHRQVQKLIMPISYATSAISYLKKQYEDQLPFEKVGEDATLQKPVGSEKTLFVIVVGETARSKNFSLNGYQKETNPLLAQQDVISFREFYSCGTATAISVPCMFSRLTRANFDKSRAQNQENALDILQRVGYKVLWRENDNGCKGVCDRVPTEFVEEYVNQPKSITGFYHDEYLLENLKSYIESQENQDENLVIVLHMNGSHGPTYYQRYPDDFRHFTPSCDTNKIENCDLTALENVYDNTIRYTDYVLNETIELLKSFDGEYETSMIYLSDHGESLGENRFYLHGAPYAIAPKEQRHVPFIFWANQDFYQNRQLDQNCLSTIAKADPFSQDNFFHSLLGLLSVKTKEYDESLDLFKACSRVP</sequence>
<keyword evidence="12" id="KW-1185">Reference proteome</keyword>
<dbReference type="InterPro" id="IPR017850">
    <property type="entry name" value="Alkaline_phosphatase_core_sf"/>
</dbReference>
<dbReference type="SUPFAM" id="SSF53649">
    <property type="entry name" value="Alkaline phosphatase-like"/>
    <property type="match status" value="1"/>
</dbReference>
<evidence type="ECO:0000256" key="3">
    <source>
        <dbReference type="ARBA" id="ARBA00022519"/>
    </source>
</evidence>
<feature type="domain" description="Sulfatase N-terminal" evidence="9">
    <location>
        <begin position="242"/>
        <end position="533"/>
    </location>
</feature>
<dbReference type="GO" id="GO:0016776">
    <property type="term" value="F:phosphotransferase activity, phosphate group as acceptor"/>
    <property type="evidence" value="ECO:0007669"/>
    <property type="project" value="TreeGrafter"/>
</dbReference>
<dbReference type="Pfam" id="PF00884">
    <property type="entry name" value="Sulfatase"/>
    <property type="match status" value="1"/>
</dbReference>
<evidence type="ECO:0000259" key="9">
    <source>
        <dbReference type="Pfam" id="PF00884"/>
    </source>
</evidence>
<evidence type="ECO:0000256" key="8">
    <source>
        <dbReference type="SAM" id="Phobius"/>
    </source>
</evidence>
<dbReference type="OrthoDB" id="9786870at2"/>